<accession>A0A9D9DHH7</accession>
<protein>
    <submittedName>
        <fullName evidence="3">ATP-binding protein</fullName>
    </submittedName>
</protein>
<keyword evidence="3" id="KW-0067">ATP-binding</keyword>
<dbReference type="AlphaFoldDB" id="A0A9D9DHH7"/>
<name>A0A9D9DHH7_9FIRM</name>
<dbReference type="PANTHER" id="PTHR43566:SF1">
    <property type="entry name" value="AAA+ ATPASE DOMAIN-CONTAINING PROTEIN"/>
    <property type="match status" value="1"/>
</dbReference>
<evidence type="ECO:0000313" key="3">
    <source>
        <dbReference type="EMBL" id="MBO8426265.1"/>
    </source>
</evidence>
<feature type="domain" description="AAA" evidence="1">
    <location>
        <begin position="23"/>
        <end position="143"/>
    </location>
</feature>
<keyword evidence="3" id="KW-0547">Nucleotide-binding</keyword>
<dbReference type="Proteomes" id="UP000823634">
    <property type="component" value="Unassembled WGS sequence"/>
</dbReference>
<feature type="domain" description="DUF4143" evidence="2">
    <location>
        <begin position="220"/>
        <end position="375"/>
    </location>
</feature>
<dbReference type="Pfam" id="PF13173">
    <property type="entry name" value="AAA_14"/>
    <property type="match status" value="1"/>
</dbReference>
<sequence>MEKEYINRLFDEKLDFYLKSVGAIQIVGPKWCGKSRTAKRHAKTVIDLMRQSDRDQFIPLAKQAPEVLLDYGERPLLIDEWQVIPFIWNSLKRKIDESGSFGQFILTGSVTDATLPGSLYGEEKEKHTGTGRIIKKKMRTLSLFESGDSSGSVSLAGLKNGMFSPCICARDLSDYAFFLCRGGWPLSIGEERSVALQQAKTFYNGLISEDFFSLKDVPLRKNEARANKIMRSYSRFISSEASTGAIQADLTESGDDVDKNSLSKYLLALNRLFVTDELEAWNVNLRSKTAIRTKNTRHFVDPSIAAAALRISPEQLFFDMRTFGLLFESMALRDLRIYAEANDAEVYHYRDKRGREADAVICFEDGSWALIEVKLADMDEIAESSAKLKKLADDIDIGEKRAFLAIVTATRTAYVDENGVYVIPLGCLRE</sequence>
<proteinExistence type="predicted"/>
<dbReference type="InterPro" id="IPR041682">
    <property type="entry name" value="AAA_14"/>
</dbReference>
<evidence type="ECO:0000313" key="4">
    <source>
        <dbReference type="Proteomes" id="UP000823634"/>
    </source>
</evidence>
<evidence type="ECO:0000259" key="1">
    <source>
        <dbReference type="Pfam" id="PF13173"/>
    </source>
</evidence>
<dbReference type="InterPro" id="IPR025420">
    <property type="entry name" value="DUF4143"/>
</dbReference>
<dbReference type="Pfam" id="PF13635">
    <property type="entry name" value="DUF4143"/>
    <property type="match status" value="1"/>
</dbReference>
<dbReference type="PANTHER" id="PTHR43566">
    <property type="entry name" value="CONSERVED PROTEIN"/>
    <property type="match status" value="1"/>
</dbReference>
<dbReference type="EMBL" id="JADINA010000019">
    <property type="protein sequence ID" value="MBO8426265.1"/>
    <property type="molecule type" value="Genomic_DNA"/>
</dbReference>
<organism evidence="3 4">
    <name type="scientific">Candidatus Alloenteromonas pullistercoris</name>
    <dbReference type="NCBI Taxonomy" id="2840785"/>
    <lineage>
        <taxon>Bacteria</taxon>
        <taxon>Bacillati</taxon>
        <taxon>Bacillota</taxon>
        <taxon>Bacillota incertae sedis</taxon>
        <taxon>Candidatus Alloenteromonas</taxon>
    </lineage>
</organism>
<comment type="caution">
    <text evidence="3">The sequence shown here is derived from an EMBL/GenBank/DDBJ whole genome shotgun (WGS) entry which is preliminary data.</text>
</comment>
<gene>
    <name evidence="3" type="ORF">IAC61_02975</name>
</gene>
<dbReference type="GO" id="GO:0005524">
    <property type="term" value="F:ATP binding"/>
    <property type="evidence" value="ECO:0007669"/>
    <property type="project" value="UniProtKB-KW"/>
</dbReference>
<reference evidence="3" key="2">
    <citation type="journal article" date="2021" name="PeerJ">
        <title>Extensive microbial diversity within the chicken gut microbiome revealed by metagenomics and culture.</title>
        <authorList>
            <person name="Gilroy R."/>
            <person name="Ravi A."/>
            <person name="Getino M."/>
            <person name="Pursley I."/>
            <person name="Horton D.L."/>
            <person name="Alikhan N.F."/>
            <person name="Baker D."/>
            <person name="Gharbi K."/>
            <person name="Hall N."/>
            <person name="Watson M."/>
            <person name="Adriaenssens E.M."/>
            <person name="Foster-Nyarko E."/>
            <person name="Jarju S."/>
            <person name="Secka A."/>
            <person name="Antonio M."/>
            <person name="Oren A."/>
            <person name="Chaudhuri R.R."/>
            <person name="La Ragione R."/>
            <person name="Hildebrand F."/>
            <person name="Pallen M.J."/>
        </authorList>
    </citation>
    <scope>NUCLEOTIDE SEQUENCE</scope>
    <source>
        <strain evidence="3">17113</strain>
    </source>
</reference>
<reference evidence="3" key="1">
    <citation type="submission" date="2020-10" db="EMBL/GenBank/DDBJ databases">
        <authorList>
            <person name="Gilroy R."/>
        </authorList>
    </citation>
    <scope>NUCLEOTIDE SEQUENCE</scope>
    <source>
        <strain evidence="3">17113</strain>
    </source>
</reference>
<evidence type="ECO:0000259" key="2">
    <source>
        <dbReference type="Pfam" id="PF13635"/>
    </source>
</evidence>